<dbReference type="Gene3D" id="1.25.40.10">
    <property type="entry name" value="Tetratricopeptide repeat domain"/>
    <property type="match status" value="2"/>
</dbReference>
<dbReference type="PANTHER" id="PTHR46082">
    <property type="entry name" value="ATP/GTP-BINDING PROTEIN-RELATED"/>
    <property type="match status" value="1"/>
</dbReference>
<dbReference type="InterPro" id="IPR027417">
    <property type="entry name" value="P-loop_NTPase"/>
</dbReference>
<dbReference type="SUPFAM" id="SSF52540">
    <property type="entry name" value="P-loop containing nucleoside triphosphate hydrolases"/>
    <property type="match status" value="1"/>
</dbReference>
<reference evidence="2" key="1">
    <citation type="journal article" date="2023" name="Mol. Phylogenet. Evol.">
        <title>Genome-scale phylogeny and comparative genomics of the fungal order Sordariales.</title>
        <authorList>
            <person name="Hensen N."/>
            <person name="Bonometti L."/>
            <person name="Westerberg I."/>
            <person name="Brannstrom I.O."/>
            <person name="Guillou S."/>
            <person name="Cros-Aarteil S."/>
            <person name="Calhoun S."/>
            <person name="Haridas S."/>
            <person name="Kuo A."/>
            <person name="Mondo S."/>
            <person name="Pangilinan J."/>
            <person name="Riley R."/>
            <person name="LaButti K."/>
            <person name="Andreopoulos B."/>
            <person name="Lipzen A."/>
            <person name="Chen C."/>
            <person name="Yan M."/>
            <person name="Daum C."/>
            <person name="Ng V."/>
            <person name="Clum A."/>
            <person name="Steindorff A."/>
            <person name="Ohm R.A."/>
            <person name="Martin F."/>
            <person name="Silar P."/>
            <person name="Natvig D.O."/>
            <person name="Lalanne C."/>
            <person name="Gautier V."/>
            <person name="Ament-Velasquez S.L."/>
            <person name="Kruys A."/>
            <person name="Hutchinson M.I."/>
            <person name="Powell A.J."/>
            <person name="Barry K."/>
            <person name="Miller A.N."/>
            <person name="Grigoriev I.V."/>
            <person name="Debuchy R."/>
            <person name="Gladieux P."/>
            <person name="Hiltunen Thoren M."/>
            <person name="Johannesson H."/>
        </authorList>
    </citation>
    <scope>NUCLEOTIDE SEQUENCE</scope>
    <source>
        <strain evidence="2">CBS 538.74</strain>
    </source>
</reference>
<dbReference type="Pfam" id="PF13374">
    <property type="entry name" value="TPR_10"/>
    <property type="match status" value="1"/>
</dbReference>
<accession>A0AAN6ZYP8</accession>
<dbReference type="InterPro" id="IPR011990">
    <property type="entry name" value="TPR-like_helical_dom_sf"/>
</dbReference>
<organism evidence="2 3">
    <name type="scientific">Chaetomidium leptoderma</name>
    <dbReference type="NCBI Taxonomy" id="669021"/>
    <lineage>
        <taxon>Eukaryota</taxon>
        <taxon>Fungi</taxon>
        <taxon>Dikarya</taxon>
        <taxon>Ascomycota</taxon>
        <taxon>Pezizomycotina</taxon>
        <taxon>Sordariomycetes</taxon>
        <taxon>Sordariomycetidae</taxon>
        <taxon>Sordariales</taxon>
        <taxon>Chaetomiaceae</taxon>
        <taxon>Chaetomidium</taxon>
    </lineage>
</organism>
<comment type="caution">
    <text evidence="2">The sequence shown here is derived from an EMBL/GenBank/DDBJ whole genome shotgun (WGS) entry which is preliminary data.</text>
</comment>
<proteinExistence type="predicted"/>
<gene>
    <name evidence="2" type="ORF">C8A00DRAFT_32134</name>
</gene>
<dbReference type="EMBL" id="MU856896">
    <property type="protein sequence ID" value="KAK4155049.1"/>
    <property type="molecule type" value="Genomic_DNA"/>
</dbReference>
<dbReference type="AlphaFoldDB" id="A0AAN6ZYP8"/>
<reference evidence="2" key="2">
    <citation type="submission" date="2023-05" db="EMBL/GenBank/DDBJ databases">
        <authorList>
            <consortium name="Lawrence Berkeley National Laboratory"/>
            <person name="Steindorff A."/>
            <person name="Hensen N."/>
            <person name="Bonometti L."/>
            <person name="Westerberg I."/>
            <person name="Brannstrom I.O."/>
            <person name="Guillou S."/>
            <person name="Cros-Aarteil S."/>
            <person name="Calhoun S."/>
            <person name="Haridas S."/>
            <person name="Kuo A."/>
            <person name="Mondo S."/>
            <person name="Pangilinan J."/>
            <person name="Riley R."/>
            <person name="Labutti K."/>
            <person name="Andreopoulos B."/>
            <person name="Lipzen A."/>
            <person name="Chen C."/>
            <person name="Yanf M."/>
            <person name="Daum C."/>
            <person name="Ng V."/>
            <person name="Clum A."/>
            <person name="Ohm R."/>
            <person name="Martin F."/>
            <person name="Silar P."/>
            <person name="Natvig D."/>
            <person name="Lalanne C."/>
            <person name="Gautier V."/>
            <person name="Ament-Velasquez S.L."/>
            <person name="Kruys A."/>
            <person name="Hutchinson M.I."/>
            <person name="Powell A.J."/>
            <person name="Barry K."/>
            <person name="Miller A.N."/>
            <person name="Grigoriev I.V."/>
            <person name="Debuchy R."/>
            <person name="Gladieux P."/>
            <person name="Thoren M.H."/>
            <person name="Johannesson H."/>
        </authorList>
    </citation>
    <scope>NUCLEOTIDE SEQUENCE</scope>
    <source>
        <strain evidence="2">CBS 538.74</strain>
    </source>
</reference>
<dbReference type="Gene3D" id="3.40.50.300">
    <property type="entry name" value="P-loop containing nucleotide triphosphate hydrolases"/>
    <property type="match status" value="1"/>
</dbReference>
<dbReference type="PANTHER" id="PTHR46082:SF6">
    <property type="entry name" value="AAA+ ATPASE DOMAIN-CONTAINING PROTEIN-RELATED"/>
    <property type="match status" value="1"/>
</dbReference>
<dbReference type="Pfam" id="PF13424">
    <property type="entry name" value="TPR_12"/>
    <property type="match status" value="2"/>
</dbReference>
<protein>
    <submittedName>
        <fullName evidence="2">Uncharacterized protein</fullName>
    </submittedName>
</protein>
<keyword evidence="3" id="KW-1185">Reference proteome</keyword>
<name>A0AAN6ZYP8_9PEZI</name>
<sequence>MPLGFQCLHDASHGATHGEQLVDIVAVHDVHEGALEAWTHPRSGTVWLRDFLPQDIRVGRVLAYGYDSSASALFADDAPETIQRMAESFVQELRADRQFAGTLRRPIIFVCHGLGGVLVKKSLVYSSTRTAPKVAHLWDHYVSTFAILFFGTPHGHVDKSSWLECEAMSKSARHHLGALFKPMDKGDPQMPRLVDGDFAPLVKQFHLFFFWEELPTRFSTRSALLVDHGSAAPKLDNTEAAGIHAAHADMCKFGSRASSDYRTVIAALTTYCEKAPGIISRRWRQAEMALRQLRMGEVEEIGGFGFDVHLEQPYRSQDIRSREMLHFHIPEETSPTFVGRQDLLGTLRAAFFPDSCPTTRPGRKSFVIFGMGGSGKTELCSKFATDNKHEYTAVFTIRAASPETVKESYFSIGQLAGLQPTESAGRHVLSQQKEPWLLIIDNADDPSMKLRRLFPTGGSAHILITTRVRDFSREGTLGSLELKGLKEAEALQLLLTKADIPRPWDAPTTKTANLIAKALGYLALALIQAGTCVYRGVCELGGYLEIHSLAKRRQRNQTSQSYIDPISDVIEVVYSTFDVSLGLLEKHENVQSQDASELLKMIAFFHFELIPLELFSRAVLSRDTVPSATASESWTSSLAGGLLRRLEPPTPLPGFLKTNDREMGKRRIRFALADLQSLSFIRLDGKYISLHPLIHSWARDSLTTGHSHVWASIALHTIMRAISLPPESDTKTDGDFHRDILPHLETCLAVTGNPISPASRELGRLRLRVAMFLQPTLLILLRDQVRMHAKCGWVFAERGHFDKAVVHLQIVRETLVKLVGEEDEKTMNATLGLAGVLWGLGRLDEGINLGRSVVQARMRIYGPTDERTLSAMNRLGQSYWLNGQYLEALELQELASKRMEEALGGNHPATLDALDNFGVTLGAWFRFQESLDVHQSVLATRVRSLGETHLDTLTTKSNLAMALLDLGRLNEAKAAMAEVYTQRQQQLGKEHPWTLWALSYLCKVDIHLGLLEEAEERLNWGLEAATRSLGKDHLGVLMGRGHLAVIYARTNRLDQAEKLTMDTIKRLEKSRGAAHPDCVYGLWRLARLYVLRECREKAIETCELGLQRAEMRISRNHPLANMLEKLLEGLQDSLSTTTALLDQTEGKFGTPLLGTEAQDGSEFGTPRSQEKALEGTNNARGFPKRGVRMATW</sequence>
<dbReference type="Proteomes" id="UP001302745">
    <property type="component" value="Unassembled WGS sequence"/>
</dbReference>
<feature type="region of interest" description="Disordered" evidence="1">
    <location>
        <begin position="1156"/>
        <end position="1180"/>
    </location>
</feature>
<dbReference type="InterPro" id="IPR053137">
    <property type="entry name" value="NLR-like"/>
</dbReference>
<dbReference type="SUPFAM" id="SSF48452">
    <property type="entry name" value="TPR-like"/>
    <property type="match status" value="3"/>
</dbReference>
<evidence type="ECO:0000313" key="2">
    <source>
        <dbReference type="EMBL" id="KAK4155049.1"/>
    </source>
</evidence>
<evidence type="ECO:0000256" key="1">
    <source>
        <dbReference type="SAM" id="MobiDB-lite"/>
    </source>
</evidence>
<evidence type="ECO:0000313" key="3">
    <source>
        <dbReference type="Proteomes" id="UP001302745"/>
    </source>
</evidence>